<dbReference type="GO" id="GO:0005737">
    <property type="term" value="C:cytoplasm"/>
    <property type="evidence" value="ECO:0007669"/>
    <property type="project" value="TreeGrafter"/>
</dbReference>
<proteinExistence type="predicted"/>
<evidence type="ECO:0000313" key="2">
    <source>
        <dbReference type="EMBL" id="CAI8041287.1"/>
    </source>
</evidence>
<dbReference type="GO" id="GO:0003677">
    <property type="term" value="F:DNA binding"/>
    <property type="evidence" value="ECO:0007669"/>
    <property type="project" value="TreeGrafter"/>
</dbReference>
<comment type="caution">
    <text evidence="2">The sequence shown here is derived from an EMBL/GenBank/DDBJ whole genome shotgun (WGS) entry which is preliminary data.</text>
</comment>
<evidence type="ECO:0000313" key="3">
    <source>
        <dbReference type="Proteomes" id="UP001174909"/>
    </source>
</evidence>
<keyword evidence="1" id="KW-0175">Coiled coil</keyword>
<sequence length="193" mass="22191">MSSAVDSNIAALQQCGDILRIQEEACNILKNKLQATREHAVPHEDFQSLEQELECEKADHQQTRRELEGERERARLAESELAILRRQLSREKTTFENAFGLLKLQALRDSSKAEDLLAKCSVLEALCAQKDEELGSKEQVIEKLQIRLKGVEESYRQEMMEVQVQAQQDAYIASHLRLQEARKSRGKKQQRKC</sequence>
<dbReference type="Pfam" id="PF15175">
    <property type="entry name" value="SPATA24"/>
    <property type="match status" value="1"/>
</dbReference>
<dbReference type="PANTHER" id="PTHR35155">
    <property type="entry name" value="SPERMATOGENESIS-ASSOCIATED PROTEIN 24"/>
    <property type="match status" value="1"/>
</dbReference>
<keyword evidence="3" id="KW-1185">Reference proteome</keyword>
<gene>
    <name evidence="2" type="ORF">GBAR_LOCUS22955</name>
</gene>
<dbReference type="Proteomes" id="UP001174909">
    <property type="component" value="Unassembled WGS sequence"/>
</dbReference>
<accession>A0AA35T5P8</accession>
<dbReference type="InterPro" id="IPR029176">
    <property type="entry name" value="SPATA24"/>
</dbReference>
<evidence type="ECO:0000256" key="1">
    <source>
        <dbReference type="SAM" id="Coils"/>
    </source>
</evidence>
<dbReference type="PANTHER" id="PTHR35155:SF1">
    <property type="entry name" value="SPERMATOGENESIS-ASSOCIATED PROTEIN 24"/>
    <property type="match status" value="1"/>
</dbReference>
<dbReference type="EMBL" id="CASHTH010003177">
    <property type="protein sequence ID" value="CAI8041287.1"/>
    <property type="molecule type" value="Genomic_DNA"/>
</dbReference>
<name>A0AA35T5P8_GEOBA</name>
<feature type="coiled-coil region" evidence="1">
    <location>
        <begin position="134"/>
        <end position="161"/>
    </location>
</feature>
<feature type="coiled-coil region" evidence="1">
    <location>
        <begin position="19"/>
        <end position="94"/>
    </location>
</feature>
<protein>
    <submittedName>
        <fullName evidence="2">Spermatogenesis-associated protein 24</fullName>
    </submittedName>
</protein>
<dbReference type="AlphaFoldDB" id="A0AA35T5P8"/>
<dbReference type="GO" id="GO:0005634">
    <property type="term" value="C:nucleus"/>
    <property type="evidence" value="ECO:0007669"/>
    <property type="project" value="TreeGrafter"/>
</dbReference>
<reference evidence="2" key="1">
    <citation type="submission" date="2023-03" db="EMBL/GenBank/DDBJ databases">
        <authorList>
            <person name="Steffen K."/>
            <person name="Cardenas P."/>
        </authorList>
    </citation>
    <scope>NUCLEOTIDE SEQUENCE</scope>
</reference>
<organism evidence="2 3">
    <name type="scientific">Geodia barretti</name>
    <name type="common">Barrett's horny sponge</name>
    <dbReference type="NCBI Taxonomy" id="519541"/>
    <lineage>
        <taxon>Eukaryota</taxon>
        <taxon>Metazoa</taxon>
        <taxon>Porifera</taxon>
        <taxon>Demospongiae</taxon>
        <taxon>Heteroscleromorpha</taxon>
        <taxon>Tetractinellida</taxon>
        <taxon>Astrophorina</taxon>
        <taxon>Geodiidae</taxon>
        <taxon>Geodia</taxon>
    </lineage>
</organism>